<name>A0AAW2KU21_9LAMI</name>
<organism evidence="3">
    <name type="scientific">Sesamum calycinum</name>
    <dbReference type="NCBI Taxonomy" id="2727403"/>
    <lineage>
        <taxon>Eukaryota</taxon>
        <taxon>Viridiplantae</taxon>
        <taxon>Streptophyta</taxon>
        <taxon>Embryophyta</taxon>
        <taxon>Tracheophyta</taxon>
        <taxon>Spermatophyta</taxon>
        <taxon>Magnoliopsida</taxon>
        <taxon>eudicotyledons</taxon>
        <taxon>Gunneridae</taxon>
        <taxon>Pentapetalae</taxon>
        <taxon>asterids</taxon>
        <taxon>lamiids</taxon>
        <taxon>Lamiales</taxon>
        <taxon>Pedaliaceae</taxon>
        <taxon>Sesamum</taxon>
    </lineage>
</organism>
<proteinExistence type="inferred from homology"/>
<accession>A0AAW2KU21</accession>
<dbReference type="Gene3D" id="3.30.559.10">
    <property type="entry name" value="Chloramphenicol acetyltransferase-like domain"/>
    <property type="match status" value="1"/>
</dbReference>
<evidence type="ECO:0000313" key="3">
    <source>
        <dbReference type="EMBL" id="KAL0310427.1"/>
    </source>
</evidence>
<keyword evidence="2" id="KW-0808">Transferase</keyword>
<dbReference type="InterPro" id="IPR023213">
    <property type="entry name" value="CAT-like_dom_sf"/>
</dbReference>
<dbReference type="PANTHER" id="PTHR31147">
    <property type="entry name" value="ACYL TRANSFERASE 4"/>
    <property type="match status" value="1"/>
</dbReference>
<evidence type="ECO:0000256" key="2">
    <source>
        <dbReference type="ARBA" id="ARBA00022679"/>
    </source>
</evidence>
<evidence type="ECO:0000256" key="1">
    <source>
        <dbReference type="ARBA" id="ARBA00009861"/>
    </source>
</evidence>
<dbReference type="Pfam" id="PF02458">
    <property type="entry name" value="Transferase"/>
    <property type="match status" value="1"/>
</dbReference>
<dbReference type="GO" id="GO:0016740">
    <property type="term" value="F:transferase activity"/>
    <property type="evidence" value="ECO:0007669"/>
    <property type="project" value="UniProtKB-KW"/>
</dbReference>
<comment type="similarity">
    <text evidence="1">Belongs to the plant acyltransferase family.</text>
</comment>
<dbReference type="EMBL" id="JACGWM010000195">
    <property type="protein sequence ID" value="KAL0310427.1"/>
    <property type="molecule type" value="Genomic_DNA"/>
</dbReference>
<comment type="caution">
    <text evidence="3">The sequence shown here is derived from an EMBL/GenBank/DDBJ whole genome shotgun (WGS) entry which is preliminary data.</text>
</comment>
<dbReference type="PANTHER" id="PTHR31147:SF66">
    <property type="entry name" value="OS05G0315700 PROTEIN"/>
    <property type="match status" value="1"/>
</dbReference>
<protein>
    <submittedName>
        <fullName evidence="3">Benzyl alcohol O-benzoyltransferase</fullName>
    </submittedName>
</protein>
<sequence length="235" mass="26340">MVLDFLVSYPPWLNSFAALKSLLSYQFSKDTSSARVTRRTCRTFTMSTKTYLIPTLIPLLNMVQRSFFFGPGEITALRRHLSPHLRRYTTFELVASCIWRCRIIAISPDPNVEVRIICFVNGRRLFNPPLPVGYYGNVVATPLAISTAENLCKQPLDFAPELVMKAKSKVTKDYIKSVANLIRERPHFATDVRTYIVSDLTHVGSDISDYGWSTPVFGDPAKGGAGVIPGLLSFK</sequence>
<reference evidence="3" key="2">
    <citation type="journal article" date="2024" name="Plant">
        <title>Genomic evolution and insights into agronomic trait innovations of Sesamum species.</title>
        <authorList>
            <person name="Miao H."/>
            <person name="Wang L."/>
            <person name="Qu L."/>
            <person name="Liu H."/>
            <person name="Sun Y."/>
            <person name="Le M."/>
            <person name="Wang Q."/>
            <person name="Wei S."/>
            <person name="Zheng Y."/>
            <person name="Lin W."/>
            <person name="Duan Y."/>
            <person name="Cao H."/>
            <person name="Xiong S."/>
            <person name="Wang X."/>
            <person name="Wei L."/>
            <person name="Li C."/>
            <person name="Ma Q."/>
            <person name="Ju M."/>
            <person name="Zhao R."/>
            <person name="Li G."/>
            <person name="Mu C."/>
            <person name="Tian Q."/>
            <person name="Mei H."/>
            <person name="Zhang T."/>
            <person name="Gao T."/>
            <person name="Zhang H."/>
        </authorList>
    </citation>
    <scope>NUCLEOTIDE SEQUENCE</scope>
    <source>
        <strain evidence="3">KEN8</strain>
    </source>
</reference>
<gene>
    <name evidence="3" type="ORF">Scaly_2929800</name>
</gene>
<dbReference type="AlphaFoldDB" id="A0AAW2KU21"/>
<reference evidence="3" key="1">
    <citation type="submission" date="2020-06" db="EMBL/GenBank/DDBJ databases">
        <authorList>
            <person name="Li T."/>
            <person name="Hu X."/>
            <person name="Zhang T."/>
            <person name="Song X."/>
            <person name="Zhang H."/>
            <person name="Dai N."/>
            <person name="Sheng W."/>
            <person name="Hou X."/>
            <person name="Wei L."/>
        </authorList>
    </citation>
    <scope>NUCLEOTIDE SEQUENCE</scope>
    <source>
        <strain evidence="3">KEN8</strain>
        <tissue evidence="3">Leaf</tissue>
    </source>
</reference>
<dbReference type="InterPro" id="IPR050898">
    <property type="entry name" value="Plant_acyltransferase"/>
</dbReference>